<evidence type="ECO:0000313" key="2">
    <source>
        <dbReference type="Proteomes" id="UP000297452"/>
    </source>
</evidence>
<dbReference type="EMBL" id="PQXJ01000256">
    <property type="protein sequence ID" value="TGO54921.1"/>
    <property type="molecule type" value="Genomic_DNA"/>
</dbReference>
<accession>A0A4Z1I0G6</accession>
<dbReference type="AlphaFoldDB" id="A0A4Z1I0G6"/>
<keyword evidence="2" id="KW-1185">Reference proteome</keyword>
<evidence type="ECO:0000313" key="1">
    <source>
        <dbReference type="EMBL" id="TGO54921.1"/>
    </source>
</evidence>
<organism evidence="1 2">
    <name type="scientific">Botryotinia narcissicola</name>
    <dbReference type="NCBI Taxonomy" id="278944"/>
    <lineage>
        <taxon>Eukaryota</taxon>
        <taxon>Fungi</taxon>
        <taxon>Dikarya</taxon>
        <taxon>Ascomycota</taxon>
        <taxon>Pezizomycotina</taxon>
        <taxon>Leotiomycetes</taxon>
        <taxon>Helotiales</taxon>
        <taxon>Sclerotiniaceae</taxon>
        <taxon>Botryotinia</taxon>
    </lineage>
</organism>
<sequence length="106" mass="11771">MDGAGWIRTTDLIAVIISDRPLGARPGEQASLYPVGIVAILDPVVMFPQLQATIRTTRFIILDSMYCQEESKLCEVISRNAREVLNRIGIEFIFRAHGQAQVLADV</sequence>
<dbReference type="Proteomes" id="UP000297452">
    <property type="component" value="Unassembled WGS sequence"/>
</dbReference>
<proteinExistence type="predicted"/>
<comment type="caution">
    <text evidence="1">The sequence shown here is derived from an EMBL/GenBank/DDBJ whole genome shotgun (WGS) entry which is preliminary data.</text>
</comment>
<protein>
    <submittedName>
        <fullName evidence="1">Uncharacterized protein</fullName>
    </submittedName>
</protein>
<reference evidence="1 2" key="1">
    <citation type="submission" date="2017-12" db="EMBL/GenBank/DDBJ databases">
        <title>Comparative genomics of Botrytis spp.</title>
        <authorList>
            <person name="Valero-Jimenez C.A."/>
            <person name="Tapia P."/>
            <person name="Veloso J."/>
            <person name="Silva-Moreno E."/>
            <person name="Staats M."/>
            <person name="Valdes J.H."/>
            <person name="Van Kan J.A.L."/>
        </authorList>
    </citation>
    <scope>NUCLEOTIDE SEQUENCE [LARGE SCALE GENOMIC DNA]</scope>
    <source>
        <strain evidence="1 2">MUCL2120</strain>
    </source>
</reference>
<gene>
    <name evidence="1" type="ORF">BOTNAR_0256g00060</name>
</gene>
<name>A0A4Z1I0G6_9HELO</name>